<proteinExistence type="predicted"/>
<dbReference type="AlphaFoldDB" id="A0A6M3JUX8"/>
<reference evidence="1" key="1">
    <citation type="submission" date="2020-03" db="EMBL/GenBank/DDBJ databases">
        <title>The deep terrestrial virosphere.</title>
        <authorList>
            <person name="Holmfeldt K."/>
            <person name="Nilsson E."/>
            <person name="Simone D."/>
            <person name="Lopez-Fernandez M."/>
            <person name="Wu X."/>
            <person name="de Brujin I."/>
            <person name="Lundin D."/>
            <person name="Andersson A."/>
            <person name="Bertilsson S."/>
            <person name="Dopson M."/>
        </authorList>
    </citation>
    <scope>NUCLEOTIDE SEQUENCE</scope>
    <source>
        <strain evidence="1">MM415A02187</strain>
    </source>
</reference>
<accession>A0A6M3JUX8</accession>
<evidence type="ECO:0000313" key="1">
    <source>
        <dbReference type="EMBL" id="QJA73889.1"/>
    </source>
</evidence>
<protein>
    <submittedName>
        <fullName evidence="1">Uncharacterized protein</fullName>
    </submittedName>
</protein>
<name>A0A6M3JUX8_9ZZZZ</name>
<gene>
    <name evidence="1" type="ORF">MM415A02187_0007</name>
</gene>
<organism evidence="1">
    <name type="scientific">viral metagenome</name>
    <dbReference type="NCBI Taxonomy" id="1070528"/>
    <lineage>
        <taxon>unclassified sequences</taxon>
        <taxon>metagenomes</taxon>
        <taxon>organismal metagenomes</taxon>
    </lineage>
</organism>
<sequence>MLEKTMLERHYELWDWLCSHPSAEKRDFPKWKHNKGHWKEVRHLCFLCELYKNDCRACSLDCCYEKLSLFVTWANGNTDQRIKAAEQIRDIIGEVKR</sequence>
<dbReference type="EMBL" id="MT142060">
    <property type="protein sequence ID" value="QJA73889.1"/>
    <property type="molecule type" value="Genomic_DNA"/>
</dbReference>